<keyword evidence="3 8" id="KW-0560">Oxidoreductase</keyword>
<dbReference type="Gene3D" id="3.20.20.100">
    <property type="entry name" value="NADP-dependent oxidoreductase domain"/>
    <property type="match status" value="1"/>
</dbReference>
<dbReference type="SUPFAM" id="SSF51430">
    <property type="entry name" value="NAD(P)-linked oxidoreductase"/>
    <property type="match status" value="1"/>
</dbReference>
<dbReference type="PIRSF" id="PIRSF000097">
    <property type="entry name" value="AKR"/>
    <property type="match status" value="1"/>
</dbReference>
<dbReference type="PANTHER" id="PTHR43827">
    <property type="entry name" value="2,5-DIKETO-D-GLUCONIC ACID REDUCTASE"/>
    <property type="match status" value="1"/>
</dbReference>
<sequence>MTIPTTLLSSGHPMPLLGLGTWPLDDHASARAVESAMALGYRLVDTASRYENEVGVGQGIAASGVDRAELFVTTKLRGADQGYDATRDALHASLDRLGLDYVDLYLIHWPLPRLDRYVESYRAMIDLAAEGLVRSIGVSNFREHHLDRLIAETSHVPAVNQIQLSPALARTDLRRYLTDRGITVEGWSPLGQEEGVLTEPVIQEIAAAHGRSPGQVVLRWHVQQGIVTIPKSASPERQRSNAEIFDFALTEDDMARIAGLDRGEDAARDSDEHEEF</sequence>
<dbReference type="CDD" id="cd19132">
    <property type="entry name" value="AKR_AKR5D1_E1"/>
    <property type="match status" value="1"/>
</dbReference>
<dbReference type="PANTHER" id="PTHR43827:SF3">
    <property type="entry name" value="NADP-DEPENDENT OXIDOREDUCTASE DOMAIN-CONTAINING PROTEIN"/>
    <property type="match status" value="1"/>
</dbReference>
<evidence type="ECO:0000256" key="5">
    <source>
        <dbReference type="PIRSR" id="PIRSR000097-2"/>
    </source>
</evidence>
<dbReference type="Proteomes" id="UP000076447">
    <property type="component" value="Unassembled WGS sequence"/>
</dbReference>
<keyword evidence="2" id="KW-0521">NADP</keyword>
<dbReference type="PATRIC" id="fig|43678.3.peg.2101"/>
<dbReference type="InterPro" id="IPR023210">
    <property type="entry name" value="NADP_OxRdtase_dom"/>
</dbReference>
<dbReference type="STRING" id="43678.OJAG_20180"/>
<protein>
    <submittedName>
        <fullName evidence="8">Putative oxidoreductase</fullName>
        <ecNumber evidence="8">1.-.-.-</ecNumber>
    </submittedName>
</protein>
<evidence type="ECO:0000256" key="1">
    <source>
        <dbReference type="ARBA" id="ARBA00007905"/>
    </source>
</evidence>
<evidence type="ECO:0000256" key="3">
    <source>
        <dbReference type="ARBA" id="ARBA00023002"/>
    </source>
</evidence>
<evidence type="ECO:0000259" key="7">
    <source>
        <dbReference type="Pfam" id="PF00248"/>
    </source>
</evidence>
<dbReference type="EC" id="1.-.-.-" evidence="8"/>
<evidence type="ECO:0000256" key="2">
    <source>
        <dbReference type="ARBA" id="ARBA00022857"/>
    </source>
</evidence>
<dbReference type="GO" id="GO:0016616">
    <property type="term" value="F:oxidoreductase activity, acting on the CH-OH group of donors, NAD or NADP as acceptor"/>
    <property type="evidence" value="ECO:0007669"/>
    <property type="project" value="UniProtKB-ARBA"/>
</dbReference>
<evidence type="ECO:0000313" key="8">
    <source>
        <dbReference type="EMBL" id="KZM35230.1"/>
    </source>
</evidence>
<dbReference type="EMBL" id="LRIE01000072">
    <property type="protein sequence ID" value="KZM35230.1"/>
    <property type="molecule type" value="Genomic_DNA"/>
</dbReference>
<evidence type="ECO:0000256" key="6">
    <source>
        <dbReference type="PIRSR" id="PIRSR000097-3"/>
    </source>
</evidence>
<name>A0A163RHY3_9CELL</name>
<organism evidence="8 9">
    <name type="scientific">Oerskovia enterophila</name>
    <dbReference type="NCBI Taxonomy" id="43678"/>
    <lineage>
        <taxon>Bacteria</taxon>
        <taxon>Bacillati</taxon>
        <taxon>Actinomycetota</taxon>
        <taxon>Actinomycetes</taxon>
        <taxon>Micrococcales</taxon>
        <taxon>Cellulomonadaceae</taxon>
        <taxon>Oerskovia</taxon>
    </lineage>
</organism>
<dbReference type="AlphaFoldDB" id="A0A163RHY3"/>
<dbReference type="OrthoDB" id="9804790at2"/>
<dbReference type="PRINTS" id="PR00069">
    <property type="entry name" value="ALDKETRDTASE"/>
</dbReference>
<feature type="active site" description="Proton donor" evidence="4">
    <location>
        <position position="50"/>
    </location>
</feature>
<proteinExistence type="inferred from homology"/>
<dbReference type="FunFam" id="3.20.20.100:FF:000015">
    <property type="entry name" value="Oxidoreductase, aldo/keto reductase family"/>
    <property type="match status" value="1"/>
</dbReference>
<feature type="binding site" evidence="5">
    <location>
        <position position="108"/>
    </location>
    <ligand>
        <name>substrate</name>
    </ligand>
</feature>
<dbReference type="Pfam" id="PF00248">
    <property type="entry name" value="Aldo_ket_red"/>
    <property type="match status" value="1"/>
</dbReference>
<feature type="site" description="Lowers pKa of active site Tyr" evidence="6">
    <location>
        <position position="75"/>
    </location>
</feature>
<gene>
    <name evidence="8" type="ORF">OJAG_20180</name>
</gene>
<feature type="domain" description="NADP-dependent oxidoreductase" evidence="7">
    <location>
        <begin position="17"/>
        <end position="261"/>
    </location>
</feature>
<comment type="similarity">
    <text evidence="1">Belongs to the aldo/keto reductase family.</text>
</comment>
<accession>A0A163RHY3</accession>
<dbReference type="RefSeq" id="WP_068708459.1">
    <property type="nucleotide sequence ID" value="NZ_LRIE01000072.1"/>
</dbReference>
<dbReference type="PROSITE" id="PS00062">
    <property type="entry name" value="ALDOKETO_REDUCTASE_2"/>
    <property type="match status" value="1"/>
</dbReference>
<dbReference type="PROSITE" id="PS00798">
    <property type="entry name" value="ALDOKETO_REDUCTASE_1"/>
    <property type="match status" value="1"/>
</dbReference>
<comment type="caution">
    <text evidence="8">The sequence shown here is derived from an EMBL/GenBank/DDBJ whole genome shotgun (WGS) entry which is preliminary data.</text>
</comment>
<dbReference type="InterPro" id="IPR018170">
    <property type="entry name" value="Aldo/ket_reductase_CS"/>
</dbReference>
<dbReference type="PROSITE" id="PS00063">
    <property type="entry name" value="ALDOKETO_REDUCTASE_3"/>
    <property type="match status" value="1"/>
</dbReference>
<evidence type="ECO:0000313" key="9">
    <source>
        <dbReference type="Proteomes" id="UP000076447"/>
    </source>
</evidence>
<reference evidence="8 9" key="1">
    <citation type="submission" date="2016-01" db="EMBL/GenBank/DDBJ databases">
        <title>Genome sequence of Oerskovia enterophila VJag, an agar and cellulose degrading bacterium.</title>
        <authorList>
            <person name="Poehlein A."/>
            <person name="Jag V."/>
            <person name="Bengelsdorf F."/>
            <person name="Duerre P."/>
            <person name="Daniel R."/>
        </authorList>
    </citation>
    <scope>NUCLEOTIDE SEQUENCE [LARGE SCALE GENOMIC DNA]</scope>
    <source>
        <strain evidence="8 9">VJag</strain>
    </source>
</reference>
<dbReference type="InterPro" id="IPR020471">
    <property type="entry name" value="AKR"/>
</dbReference>
<evidence type="ECO:0000256" key="4">
    <source>
        <dbReference type="PIRSR" id="PIRSR000097-1"/>
    </source>
</evidence>
<dbReference type="InterPro" id="IPR036812">
    <property type="entry name" value="NAD(P)_OxRdtase_dom_sf"/>
</dbReference>